<organism evidence="3 4">
    <name type="scientific">Rhodococcus chondri</name>
    <dbReference type="NCBI Taxonomy" id="3065941"/>
    <lineage>
        <taxon>Bacteria</taxon>
        <taxon>Bacillati</taxon>
        <taxon>Actinomycetota</taxon>
        <taxon>Actinomycetes</taxon>
        <taxon>Mycobacteriales</taxon>
        <taxon>Nocardiaceae</taxon>
        <taxon>Rhodococcus</taxon>
    </lineage>
</organism>
<gene>
    <name evidence="3" type="ORF">Q8814_26140</name>
</gene>
<dbReference type="SUPFAM" id="SSF56801">
    <property type="entry name" value="Acetyl-CoA synthetase-like"/>
    <property type="match status" value="1"/>
</dbReference>
<protein>
    <submittedName>
        <fullName evidence="3">Condensation domain-containing protein</fullName>
    </submittedName>
</protein>
<evidence type="ECO:0000313" key="4">
    <source>
        <dbReference type="Proteomes" id="UP001331936"/>
    </source>
</evidence>
<feature type="domain" description="Condensation" evidence="2">
    <location>
        <begin position="10"/>
        <end position="288"/>
    </location>
</feature>
<dbReference type="Proteomes" id="UP001331936">
    <property type="component" value="Unassembled WGS sequence"/>
</dbReference>
<sequence>RGQAPQWTPLPVQYADYALWQQQLLGDPADPDSLAARQLAHWRATLADLPEVLPLPTDRPRPPHQSFRGALTRFTVDADLHRRITALAAAHDATVFMTVHAALAVLLARLSGTGDIAIGTPVAGRGHRALDDLVGMFVNTVVLRTPVDGATPFTDHLHRTREIDLSAFGHTELPFEKLVDALAPTRATDHSPLFQVVLEFQNTERAHLDLPEVTVDALDTDLEVAKFDLQLSLQEHPATGGMTGAFTYATDLFDPETAAAFAARFLRLLDAVTADPHRPVGDLDLRIDADAPLPPAAPHTPARDTLVALFTRAAARTPDAVAVTAPDGALTYRQLEARVHRLARALLTRGAGPDTLVAVALPRTTDLIVALLAVLDAGAAYLPIDVAYPADRLAYMFTDADPVCVLTTREQTADLPDTTPPALVLDDPGTAAELDAQSEAAVTD</sequence>
<keyword evidence="4" id="KW-1185">Reference proteome</keyword>
<dbReference type="InterPro" id="IPR001242">
    <property type="entry name" value="Condensation_dom"/>
</dbReference>
<comment type="caution">
    <text evidence="3">The sequence shown here is derived from an EMBL/GenBank/DDBJ whole genome shotgun (WGS) entry which is preliminary data.</text>
</comment>
<dbReference type="Gene3D" id="3.30.559.30">
    <property type="entry name" value="Nonribosomal peptide synthetase, condensation domain"/>
    <property type="match status" value="1"/>
</dbReference>
<evidence type="ECO:0000259" key="2">
    <source>
        <dbReference type="Pfam" id="PF00668"/>
    </source>
</evidence>
<dbReference type="InterPro" id="IPR023213">
    <property type="entry name" value="CAT-like_dom_sf"/>
</dbReference>
<dbReference type="SUPFAM" id="SSF52777">
    <property type="entry name" value="CoA-dependent acyltransferases"/>
    <property type="match status" value="1"/>
</dbReference>
<name>A0ABU7JZU4_9NOCA</name>
<dbReference type="EMBL" id="JAUZMZ010000366">
    <property type="protein sequence ID" value="MEE2035538.1"/>
    <property type="molecule type" value="Genomic_DNA"/>
</dbReference>
<feature type="non-terminal residue" evidence="3">
    <location>
        <position position="1"/>
    </location>
</feature>
<feature type="non-terminal residue" evidence="3">
    <location>
        <position position="444"/>
    </location>
</feature>
<reference evidence="3 4" key="1">
    <citation type="submission" date="2023-08" db="EMBL/GenBank/DDBJ databases">
        <authorList>
            <person name="Girao M."/>
            <person name="Carvalho M.F."/>
        </authorList>
    </citation>
    <scope>NUCLEOTIDE SEQUENCE [LARGE SCALE GENOMIC DNA]</scope>
    <source>
        <strain evidence="3 4">CC-R104</strain>
    </source>
</reference>
<evidence type="ECO:0000259" key="1">
    <source>
        <dbReference type="Pfam" id="PF00501"/>
    </source>
</evidence>
<proteinExistence type="predicted"/>
<dbReference type="RefSeq" id="WP_330154831.1">
    <property type="nucleotide sequence ID" value="NZ_JAUZMZ010000366.1"/>
</dbReference>
<dbReference type="PANTHER" id="PTHR45527">
    <property type="entry name" value="NONRIBOSOMAL PEPTIDE SYNTHETASE"/>
    <property type="match status" value="1"/>
</dbReference>
<dbReference type="Gene3D" id="3.40.50.980">
    <property type="match status" value="2"/>
</dbReference>
<dbReference type="InterPro" id="IPR000873">
    <property type="entry name" value="AMP-dep_synth/lig_dom"/>
</dbReference>
<dbReference type="PANTHER" id="PTHR45527:SF1">
    <property type="entry name" value="FATTY ACID SYNTHASE"/>
    <property type="match status" value="1"/>
</dbReference>
<dbReference type="Pfam" id="PF00668">
    <property type="entry name" value="Condensation"/>
    <property type="match status" value="1"/>
</dbReference>
<evidence type="ECO:0000313" key="3">
    <source>
        <dbReference type="EMBL" id="MEE2035538.1"/>
    </source>
</evidence>
<feature type="domain" description="AMP-dependent synthetase/ligase" evidence="1">
    <location>
        <begin position="310"/>
        <end position="427"/>
    </location>
</feature>
<accession>A0ABU7JZU4</accession>
<dbReference type="Gene3D" id="3.30.559.10">
    <property type="entry name" value="Chloramphenicol acetyltransferase-like domain"/>
    <property type="match status" value="1"/>
</dbReference>
<dbReference type="Pfam" id="PF00501">
    <property type="entry name" value="AMP-binding"/>
    <property type="match status" value="1"/>
</dbReference>